<protein>
    <submittedName>
        <fullName evidence="2">Uncharacterized protein</fullName>
    </submittedName>
</protein>
<comment type="caution">
    <text evidence="2">The sequence shown here is derived from an EMBL/GenBank/DDBJ whole genome shotgun (WGS) entry which is preliminary data.</text>
</comment>
<dbReference type="RefSeq" id="WP_150459033.1">
    <property type="nucleotide sequence ID" value="NZ_VYKK01000021.1"/>
</dbReference>
<keyword evidence="3" id="KW-1185">Reference proteome</keyword>
<dbReference type="EMBL" id="VYKK01000021">
    <property type="protein sequence ID" value="KAA9000404.1"/>
    <property type="molecule type" value="Genomic_DNA"/>
</dbReference>
<accession>A0A5J5G117</accession>
<proteinExistence type="predicted"/>
<dbReference type="Proteomes" id="UP000367750">
    <property type="component" value="Unassembled WGS sequence"/>
</dbReference>
<evidence type="ECO:0000313" key="2">
    <source>
        <dbReference type="EMBL" id="KAA9000404.1"/>
    </source>
</evidence>
<sequence>MRKSALTLCLGLSLSLIASTTVLAADGSISTSTETTPITDNASNASTTFSTAAVSESYVSVAPYSQGYTGAVDGQGIYGRVTLQSTTKDPSTFATVEVFYNGVWHTPDFNDSDFVYLDLDSGISTTNFYMSTGRKYRLHIFNNSGTATGYIRAYD</sequence>
<name>A0A5J5G117_9BACL</name>
<keyword evidence="1" id="KW-0732">Signal</keyword>
<reference evidence="2 3" key="1">
    <citation type="submission" date="2019-09" db="EMBL/GenBank/DDBJ databases">
        <title>Bacillus ochoae sp. nov., Paenibacillus whitsoniae sp. nov., Paenibacillus spiritus sp. nov. Isolated from the Mars Exploration Rover during spacecraft assembly.</title>
        <authorList>
            <person name="Seuylemezian A."/>
            <person name="Vaishampayan P."/>
        </authorList>
    </citation>
    <scope>NUCLEOTIDE SEQUENCE [LARGE SCALE GENOMIC DNA]</scope>
    <source>
        <strain evidence="2 3">MER_111</strain>
    </source>
</reference>
<feature type="chain" id="PRO_5023888178" evidence="1">
    <location>
        <begin position="25"/>
        <end position="155"/>
    </location>
</feature>
<evidence type="ECO:0000313" key="3">
    <source>
        <dbReference type="Proteomes" id="UP000367750"/>
    </source>
</evidence>
<dbReference type="AlphaFoldDB" id="A0A5J5G117"/>
<feature type="signal peptide" evidence="1">
    <location>
        <begin position="1"/>
        <end position="24"/>
    </location>
</feature>
<evidence type="ECO:0000256" key="1">
    <source>
        <dbReference type="SAM" id="SignalP"/>
    </source>
</evidence>
<gene>
    <name evidence="2" type="ORF">F4V43_14845</name>
</gene>
<organism evidence="2 3">
    <name type="scientific">Paenibacillus spiritus</name>
    <dbReference type="NCBI Taxonomy" id="2496557"/>
    <lineage>
        <taxon>Bacteria</taxon>
        <taxon>Bacillati</taxon>
        <taxon>Bacillota</taxon>
        <taxon>Bacilli</taxon>
        <taxon>Bacillales</taxon>
        <taxon>Paenibacillaceae</taxon>
        <taxon>Paenibacillus</taxon>
    </lineage>
</organism>